<comment type="subcellular location">
    <subcellularLocation>
        <location evidence="7">Cytoplasm</location>
    </subcellularLocation>
</comment>
<dbReference type="NCBIfam" id="TIGR00464">
    <property type="entry name" value="gltX_bact"/>
    <property type="match status" value="1"/>
</dbReference>
<dbReference type="InterPro" id="IPR014729">
    <property type="entry name" value="Rossmann-like_a/b/a_fold"/>
</dbReference>
<dbReference type="FunFam" id="3.40.50.620:FF:000045">
    <property type="entry name" value="Glutamate--tRNA ligase, mitochondrial"/>
    <property type="match status" value="1"/>
</dbReference>
<keyword evidence="7" id="KW-0963">Cytoplasm</keyword>
<accession>A0AA48IHG9</accession>
<keyword evidence="6 7" id="KW-0030">Aminoacyl-tRNA synthetase</keyword>
<dbReference type="GO" id="GO:0005524">
    <property type="term" value="F:ATP binding"/>
    <property type="evidence" value="ECO:0007669"/>
    <property type="project" value="UniProtKB-UniRule"/>
</dbReference>
<keyword evidence="2 7" id="KW-0436">Ligase</keyword>
<dbReference type="GO" id="GO:0008270">
    <property type="term" value="F:zinc ion binding"/>
    <property type="evidence" value="ECO:0007669"/>
    <property type="project" value="InterPro"/>
</dbReference>
<feature type="domain" description="Aminoacyl-tRNA synthetase class I anticodon-binding" evidence="9">
    <location>
        <begin position="335"/>
        <end position="471"/>
    </location>
</feature>
<feature type="domain" description="Glutamyl/glutaminyl-tRNA synthetase class Ib catalytic" evidence="8">
    <location>
        <begin position="2"/>
        <end position="314"/>
    </location>
</feature>
<dbReference type="EC" id="6.1.1.17" evidence="7"/>
<dbReference type="GO" id="GO:0006424">
    <property type="term" value="P:glutamyl-tRNA aminoacylation"/>
    <property type="evidence" value="ECO:0007669"/>
    <property type="project" value="UniProtKB-UniRule"/>
</dbReference>
<dbReference type="CDD" id="cd00808">
    <property type="entry name" value="GluRS_core"/>
    <property type="match status" value="1"/>
</dbReference>
<evidence type="ECO:0000256" key="2">
    <source>
        <dbReference type="ARBA" id="ARBA00022598"/>
    </source>
</evidence>
<dbReference type="InterPro" id="IPR004527">
    <property type="entry name" value="Glu-tRNA-ligase_bac/mito"/>
</dbReference>
<dbReference type="InterPro" id="IPR000924">
    <property type="entry name" value="Glu/Gln-tRNA-synth"/>
</dbReference>
<dbReference type="KEGG" id="ptrh:RsTaC01_0740"/>
<dbReference type="GO" id="GO:0004818">
    <property type="term" value="F:glutamate-tRNA ligase activity"/>
    <property type="evidence" value="ECO:0007669"/>
    <property type="project" value="UniProtKB-UniRule"/>
</dbReference>
<dbReference type="InterPro" id="IPR008925">
    <property type="entry name" value="aa_tRNA-synth_I_cd-bd_sf"/>
</dbReference>
<evidence type="ECO:0000256" key="1">
    <source>
        <dbReference type="ARBA" id="ARBA00007894"/>
    </source>
</evidence>
<dbReference type="InterPro" id="IPR033910">
    <property type="entry name" value="GluRS_core"/>
</dbReference>
<dbReference type="InterPro" id="IPR001412">
    <property type="entry name" value="aa-tRNA-synth_I_CS"/>
</dbReference>
<evidence type="ECO:0000256" key="6">
    <source>
        <dbReference type="ARBA" id="ARBA00023146"/>
    </source>
</evidence>
<gene>
    <name evidence="7" type="primary">gltX</name>
    <name evidence="10" type="ORF">RsTaC01_0740</name>
</gene>
<evidence type="ECO:0000313" key="10">
    <source>
        <dbReference type="EMBL" id="BED92845.1"/>
    </source>
</evidence>
<dbReference type="EMBL" id="AP027925">
    <property type="protein sequence ID" value="BED92845.1"/>
    <property type="molecule type" value="Genomic_DNA"/>
</dbReference>
<dbReference type="Pfam" id="PF00749">
    <property type="entry name" value="tRNA-synt_1c"/>
    <property type="match status" value="1"/>
</dbReference>
<comment type="caution">
    <text evidence="7">Lacks conserved residue(s) required for the propagation of feature annotation.</text>
</comment>
<dbReference type="Gene3D" id="3.40.50.620">
    <property type="entry name" value="HUPs"/>
    <property type="match status" value="1"/>
</dbReference>
<keyword evidence="3 7" id="KW-0547">Nucleotide-binding</keyword>
<dbReference type="InterPro" id="IPR049940">
    <property type="entry name" value="GluQ/Sye"/>
</dbReference>
<evidence type="ECO:0000259" key="9">
    <source>
        <dbReference type="Pfam" id="PF19269"/>
    </source>
</evidence>
<dbReference type="PANTHER" id="PTHR43311:SF2">
    <property type="entry name" value="GLUTAMATE--TRNA LIGASE, MITOCHONDRIAL-RELATED"/>
    <property type="match status" value="1"/>
</dbReference>
<evidence type="ECO:0000256" key="5">
    <source>
        <dbReference type="ARBA" id="ARBA00022917"/>
    </source>
</evidence>
<proteinExistence type="inferred from homology"/>
<dbReference type="Proteomes" id="UP001335720">
    <property type="component" value="Chromosome"/>
</dbReference>
<comment type="similarity">
    <text evidence="1 7">Belongs to the class-I aminoacyl-tRNA synthetase family. Glutamate--tRNA ligase type 1 subfamily.</text>
</comment>
<evidence type="ECO:0000256" key="4">
    <source>
        <dbReference type="ARBA" id="ARBA00022840"/>
    </source>
</evidence>
<sequence length="482" mass="56209">MEVRTRFAPSPTGYMHIGNLRTALFEYLISKKYNGSFILRIEDTDQKRYVKNSEDLIYKTLRSVNLKHDEGPDIGGNFGPYVQSQRKELYLKYAQKLIKKDKAYYCFCNKNRLEKIEGGYDRCCRNFSIEKINKLINKNTSHVIRQKIPLDGNTSFFDEVFGEITVENNDLDDQILIKTDKLPTYNFANVIDDHLMKITHVVRGSEYLSSTPKYNLLYEAFGWEIPKYVHLPLIMGKNLDGTVSKLSKRHGSVSFEDLIKEGYLPEAILNHIVLLGWYPNNKKEIFSLKELENEFSIENISKSQSIFDFDKLNWFNFEYLKSKTQNELLKLFNFYIKKSIDKNLDYKKIVNMLKNRITKLSEIPEKISFLDKFENYDVNIYINKKSKTDVKSSFFVLEFVLKKLENLDDWNLENLHDLLVNTAKELNLKNGAVMFPVRIAISGKLITPGGAAEILDIIQKEESIFRIKKSIALIQKMGFKKS</sequence>
<dbReference type="GO" id="GO:0000049">
    <property type="term" value="F:tRNA binding"/>
    <property type="evidence" value="ECO:0007669"/>
    <property type="project" value="InterPro"/>
</dbReference>
<dbReference type="InterPro" id="IPR045462">
    <property type="entry name" value="aa-tRNA-synth_I_cd-bd"/>
</dbReference>
<dbReference type="SUPFAM" id="SSF48163">
    <property type="entry name" value="An anticodon-binding domain of class I aminoacyl-tRNA synthetases"/>
    <property type="match status" value="1"/>
</dbReference>
<feature type="short sequence motif" description="'KMSKS' region" evidence="7">
    <location>
        <begin position="245"/>
        <end position="249"/>
    </location>
</feature>
<dbReference type="Gene3D" id="1.10.10.350">
    <property type="match status" value="1"/>
</dbReference>
<feature type="binding site" evidence="7">
    <location>
        <position position="248"/>
    </location>
    <ligand>
        <name>ATP</name>
        <dbReference type="ChEBI" id="CHEBI:30616"/>
    </ligand>
</feature>
<evidence type="ECO:0000256" key="3">
    <source>
        <dbReference type="ARBA" id="ARBA00022741"/>
    </source>
</evidence>
<keyword evidence="4 7" id="KW-0067">ATP-binding</keyword>
<evidence type="ECO:0000256" key="7">
    <source>
        <dbReference type="HAMAP-Rule" id="MF_00022"/>
    </source>
</evidence>
<dbReference type="PRINTS" id="PR00987">
    <property type="entry name" value="TRNASYNTHGLU"/>
</dbReference>
<comment type="catalytic activity">
    <reaction evidence="7">
        <text>tRNA(Glu) + L-glutamate + ATP = L-glutamyl-tRNA(Glu) + AMP + diphosphate</text>
        <dbReference type="Rhea" id="RHEA:23540"/>
        <dbReference type="Rhea" id="RHEA-COMP:9663"/>
        <dbReference type="Rhea" id="RHEA-COMP:9680"/>
        <dbReference type="ChEBI" id="CHEBI:29985"/>
        <dbReference type="ChEBI" id="CHEBI:30616"/>
        <dbReference type="ChEBI" id="CHEBI:33019"/>
        <dbReference type="ChEBI" id="CHEBI:78442"/>
        <dbReference type="ChEBI" id="CHEBI:78520"/>
        <dbReference type="ChEBI" id="CHEBI:456215"/>
        <dbReference type="EC" id="6.1.1.17"/>
    </reaction>
</comment>
<feature type="short sequence motif" description="'HIGH' region" evidence="7">
    <location>
        <begin position="9"/>
        <end position="19"/>
    </location>
</feature>
<organism evidence="10">
    <name type="scientific">Candidatus Paraimprobicoccus trichonymphae</name>
    <dbReference type="NCBI Taxonomy" id="3033793"/>
    <lineage>
        <taxon>Bacteria</taxon>
        <taxon>Bacillati</taxon>
        <taxon>Bacillota</taxon>
        <taxon>Clostridia</taxon>
        <taxon>Candidatus Paraimprobicoccus</taxon>
    </lineage>
</organism>
<dbReference type="GO" id="GO:0005737">
    <property type="term" value="C:cytoplasm"/>
    <property type="evidence" value="ECO:0007669"/>
    <property type="project" value="UniProtKB-SubCell"/>
</dbReference>
<dbReference type="InterPro" id="IPR020058">
    <property type="entry name" value="Glu/Gln-tRNA-synth_Ib_cat-dom"/>
</dbReference>
<evidence type="ECO:0000259" key="8">
    <source>
        <dbReference type="Pfam" id="PF00749"/>
    </source>
</evidence>
<keyword evidence="5 7" id="KW-0648">Protein biosynthesis</keyword>
<comment type="subunit">
    <text evidence="7">Monomer.</text>
</comment>
<reference evidence="10" key="1">
    <citation type="journal article" date="2023" name="ISME J.">
        <title>Emergence of putative energy parasites within Clostridia revealed by genome analysis of a novel endosymbiotic clade.</title>
        <authorList>
            <person name="Takahashi K."/>
            <person name="Kuwahara H."/>
            <person name="Horikawa Y."/>
            <person name="Izawa K."/>
            <person name="Kato D."/>
            <person name="Inagaki T."/>
            <person name="Yuki M."/>
            <person name="Ohkuma M."/>
            <person name="Hongoh Y."/>
        </authorList>
    </citation>
    <scope>NUCLEOTIDE SEQUENCE</scope>
    <source>
        <strain evidence="10">RsTa-C01</strain>
    </source>
</reference>
<dbReference type="InterPro" id="IPR020751">
    <property type="entry name" value="aa-tRNA-synth_I_codon-bd_sub2"/>
</dbReference>
<protein>
    <recommendedName>
        <fullName evidence="7">Glutamate--tRNA ligase</fullName>
        <ecNumber evidence="7">6.1.1.17</ecNumber>
    </recommendedName>
    <alternativeName>
        <fullName evidence="7">Glutamyl-tRNA synthetase</fullName>
        <shortName evidence="7">GluRS</shortName>
    </alternativeName>
</protein>
<dbReference type="PANTHER" id="PTHR43311">
    <property type="entry name" value="GLUTAMATE--TRNA LIGASE"/>
    <property type="match status" value="1"/>
</dbReference>
<name>A0AA48IHG9_9FIRM</name>
<dbReference type="HAMAP" id="MF_00022">
    <property type="entry name" value="Glu_tRNA_synth_type1"/>
    <property type="match status" value="1"/>
</dbReference>
<dbReference type="AlphaFoldDB" id="A0AA48IHG9"/>
<comment type="function">
    <text evidence="7">Catalyzes the attachment of glutamate to tRNA(Glu) in a two-step reaction: glutamate is first activated by ATP to form Glu-AMP and then transferred to the acceptor end of tRNA(Glu).</text>
</comment>
<dbReference type="PROSITE" id="PS00178">
    <property type="entry name" value="AA_TRNA_LIGASE_I"/>
    <property type="match status" value="1"/>
</dbReference>
<dbReference type="Pfam" id="PF19269">
    <property type="entry name" value="Anticodon_2"/>
    <property type="match status" value="1"/>
</dbReference>
<dbReference type="SUPFAM" id="SSF52374">
    <property type="entry name" value="Nucleotidylyl transferase"/>
    <property type="match status" value="1"/>
</dbReference>